<organism evidence="1 2">
    <name type="scientific">Thioalkalicoccus limnaeus</name>
    <dbReference type="NCBI Taxonomy" id="120681"/>
    <lineage>
        <taxon>Bacteria</taxon>
        <taxon>Pseudomonadati</taxon>
        <taxon>Pseudomonadota</taxon>
        <taxon>Gammaproteobacteria</taxon>
        <taxon>Chromatiales</taxon>
        <taxon>Chromatiaceae</taxon>
        <taxon>Thioalkalicoccus</taxon>
    </lineage>
</organism>
<keyword evidence="2" id="KW-1185">Reference proteome</keyword>
<gene>
    <name evidence="1" type="ORF">ABC977_17015</name>
</gene>
<evidence type="ECO:0008006" key="3">
    <source>
        <dbReference type="Google" id="ProtNLM"/>
    </source>
</evidence>
<dbReference type="Proteomes" id="UP001564408">
    <property type="component" value="Unassembled WGS sequence"/>
</dbReference>
<proteinExistence type="predicted"/>
<name>A0ABV4BIK2_9GAMM</name>
<comment type="caution">
    <text evidence="1">The sequence shown here is derived from an EMBL/GenBank/DDBJ whole genome shotgun (WGS) entry which is preliminary data.</text>
</comment>
<protein>
    <recommendedName>
        <fullName evidence="3">Baseplate protein J-like domain-containing protein</fullName>
    </recommendedName>
</protein>
<evidence type="ECO:0000313" key="2">
    <source>
        <dbReference type="Proteomes" id="UP001564408"/>
    </source>
</evidence>
<dbReference type="EMBL" id="JBDKXB010000042">
    <property type="protein sequence ID" value="MEY6434107.1"/>
    <property type="molecule type" value="Genomic_DNA"/>
</dbReference>
<sequence length="838" mass="91315">MAAIDRKAALCSQTRLTGIDFVQVVDAATQDLLRLFFVVDPSSLAIPLVDPADLLPPGTAVPAGTLDVEILGLESERSLEIAALDWRLVTLPSGERVALEISLPAPGGFELHRLTITDSAVDPFLASVVFSFKQACEQDFDCRTDCTPEAEDRVDVPIDYLARDFWSLRRALLDFYASRYPGWSEPLVADQVVMLTEIMAALGDELAYTQDRYAHEANLLTATQRRSRAAHARLVDYTPDPGHAATTELVVTVGSGGHYAAVGARVYALPEGRAPVAFAVEAPVWHHAAWNELALYQPDSAGRCLPEGATEAYLVTAGPGAAELPPDTTLAPFDYWRGRRAILRARPADASEAERGFAVTLTEVTALTDELTVPPTALVRIGWTEPTPWPLPLEETSAFLNVVTVRAGDRVVEHFRVGPDAAIEARFAGLCFAERRAVLALPRAVEREGPWLTERGGRGRILRYGLRRAESEGLGWAGARDPLGIGSQSQRKPLLSLQEVEPPALTPDPAGRQWQFLRDLLDGDLDTNAFTLEEGTWRDLVTHQTPFEDVVFQDYASDAGWSLRFGEGAFGRPPADGTVFKVCYRTAPGTAANLAPDSVRVLALEGGAPELTYATAVTNPLPISDGQGDVEAETVRIDAPEAFRSLPLRAVRPEDYQSILERIDFVQRAHSVTRWTGSWSTDFIAADPRGGFALARDELAHVEAVVDCVRQAGRDARVRQPDYVDIDLEIDVCVTADAYAGEVVPRVEKALAAPGFFSPDNFTFGQPLRRSALEAAIQAVGGIKAVEAIRVRVRRRLAWQPFAEPEIPVEPWQIIRLQNDPLLPGRGSLHVYGRGGAS</sequence>
<dbReference type="RefSeq" id="WP_369668490.1">
    <property type="nucleotide sequence ID" value="NZ_JBDKXB010000042.1"/>
</dbReference>
<accession>A0ABV4BIK2</accession>
<evidence type="ECO:0000313" key="1">
    <source>
        <dbReference type="EMBL" id="MEY6434107.1"/>
    </source>
</evidence>
<reference evidence="1 2" key="1">
    <citation type="submission" date="2024-05" db="EMBL/GenBank/DDBJ databases">
        <title>Genome Sequence and Characterization of the New Strain Purple Sulfur Bacterium of Genus Thioalkalicoccus.</title>
        <authorList>
            <person name="Bryantseva I.A."/>
            <person name="Kyndt J.A."/>
            <person name="Imhoff J.F."/>
        </authorList>
    </citation>
    <scope>NUCLEOTIDE SEQUENCE [LARGE SCALE GENOMIC DNA]</scope>
    <source>
        <strain evidence="1 2">Um2</strain>
    </source>
</reference>